<dbReference type="PANTHER" id="PTHR23501:SF78">
    <property type="entry name" value="MAJOR FACILITATOR SUPERFAMILY (MFS) PROFILE DOMAIN-CONTAINING PROTEIN-RELATED"/>
    <property type="match status" value="1"/>
</dbReference>
<protein>
    <submittedName>
        <fullName evidence="8">Vacuolar basic amino acid transporter</fullName>
    </submittedName>
</protein>
<comment type="subcellular location">
    <subcellularLocation>
        <location evidence="1">Membrane</location>
        <topology evidence="1">Multi-pass membrane protein</topology>
    </subcellularLocation>
</comment>
<keyword evidence="4 6" id="KW-0472">Membrane</keyword>
<keyword evidence="9" id="KW-1185">Reference proteome</keyword>
<name>A0A1C1C6F7_9EURO</name>
<proteinExistence type="predicted"/>
<feature type="transmembrane region" description="Helical" evidence="6">
    <location>
        <begin position="408"/>
        <end position="434"/>
    </location>
</feature>
<accession>A0A1C1C6F7</accession>
<feature type="transmembrane region" description="Helical" evidence="6">
    <location>
        <begin position="320"/>
        <end position="339"/>
    </location>
</feature>
<sequence>MAAPTTSSVELVDTQDQSHQFKFARLLVILSALAFTLFVSFVDQTSVSTALPEIAESLNAFESISWAGTSFLVANTAFQLINGRMSDIFGRRNCLIVCMGLLALGDLLCGFAKSAPQLYVFRGIAGVGAGGINRSVCPEPRKDPFPPTLEGECVTDLRANPSLVMIIFTDMTTLQQRGKYQGLLETNIALGNGVGPLIGGALSQSSATWRWTFWFIPPVTVAAGISVLLALPQQKISGSIKTKLKTIDYGGMFLSLAGVIFLLVPISSGGSSWPWASPLIISFLVIGSILTVAFVEVEWKVARLPLVPMRLFEKTTARILFVHNFITGIVYYSSLYYLPLSFQVVLGQTPLMSGVLILPLIMGFSAASTGAGFCLSYLGRYNPIIRAGYILWTTGAGARMAFGENTSLGVAVGCLLVEGFGMGFSFQPVMIALLANTRKPDRAVVTGLRNFLRTVGGAVGLAISAAITNNVLQANLDSDGELGSSSAVQLIGALDTLPKGDQEAIQAAYMKGLKIVFYLGCPLIGACLLSSLALVDVPLATAHSNEGSGPPREQAVVSDDGSQCQGAGPGVDIPMVVPIATKTPV</sequence>
<feature type="transmembrane region" description="Helical" evidence="6">
    <location>
        <begin position="23"/>
        <end position="43"/>
    </location>
</feature>
<evidence type="ECO:0000259" key="7">
    <source>
        <dbReference type="PROSITE" id="PS50850"/>
    </source>
</evidence>
<dbReference type="Proteomes" id="UP000094526">
    <property type="component" value="Unassembled WGS sequence"/>
</dbReference>
<feature type="transmembrane region" description="Helical" evidence="6">
    <location>
        <begin position="252"/>
        <end position="273"/>
    </location>
</feature>
<dbReference type="SUPFAM" id="SSF103473">
    <property type="entry name" value="MFS general substrate transporter"/>
    <property type="match status" value="2"/>
</dbReference>
<feature type="transmembrane region" description="Helical" evidence="6">
    <location>
        <begin position="211"/>
        <end position="231"/>
    </location>
</feature>
<evidence type="ECO:0000313" key="8">
    <source>
        <dbReference type="EMBL" id="OCT44049.1"/>
    </source>
</evidence>
<dbReference type="Gene3D" id="1.20.1720.10">
    <property type="entry name" value="Multidrug resistance protein D"/>
    <property type="match status" value="1"/>
</dbReference>
<feature type="transmembrane region" description="Helical" evidence="6">
    <location>
        <begin position="279"/>
        <end position="299"/>
    </location>
</feature>
<feature type="transmembrane region" description="Helical" evidence="6">
    <location>
        <begin position="351"/>
        <end position="377"/>
    </location>
</feature>
<dbReference type="Gene3D" id="1.20.1250.20">
    <property type="entry name" value="MFS general substrate transporter like domains"/>
    <property type="match status" value="1"/>
</dbReference>
<dbReference type="VEuPathDB" id="FungiDB:CLCR_00090"/>
<evidence type="ECO:0000256" key="5">
    <source>
        <dbReference type="SAM" id="MobiDB-lite"/>
    </source>
</evidence>
<keyword evidence="2 6" id="KW-0812">Transmembrane</keyword>
<feature type="domain" description="Major facilitator superfamily (MFS) profile" evidence="7">
    <location>
        <begin position="29"/>
        <end position="504"/>
    </location>
</feature>
<dbReference type="VEuPathDB" id="FungiDB:G647_05494"/>
<dbReference type="GO" id="GO:0005886">
    <property type="term" value="C:plasma membrane"/>
    <property type="evidence" value="ECO:0007669"/>
    <property type="project" value="TreeGrafter"/>
</dbReference>
<evidence type="ECO:0000256" key="6">
    <source>
        <dbReference type="SAM" id="Phobius"/>
    </source>
</evidence>
<evidence type="ECO:0000256" key="1">
    <source>
        <dbReference type="ARBA" id="ARBA00004141"/>
    </source>
</evidence>
<dbReference type="AlphaFoldDB" id="A0A1C1C6F7"/>
<dbReference type="InterPro" id="IPR011701">
    <property type="entry name" value="MFS"/>
</dbReference>
<dbReference type="PROSITE" id="PS50850">
    <property type="entry name" value="MFS"/>
    <property type="match status" value="1"/>
</dbReference>
<evidence type="ECO:0000256" key="2">
    <source>
        <dbReference type="ARBA" id="ARBA00022692"/>
    </source>
</evidence>
<comment type="caution">
    <text evidence="8">The sequence shown here is derived from an EMBL/GenBank/DDBJ whole genome shotgun (WGS) entry which is preliminary data.</text>
</comment>
<gene>
    <name evidence="8" type="ORF">CLCR_00090</name>
</gene>
<evidence type="ECO:0000256" key="4">
    <source>
        <dbReference type="ARBA" id="ARBA00023136"/>
    </source>
</evidence>
<feature type="transmembrane region" description="Helical" evidence="6">
    <location>
        <begin position="93"/>
        <end position="113"/>
    </location>
</feature>
<dbReference type="Pfam" id="PF07690">
    <property type="entry name" value="MFS_1"/>
    <property type="match status" value="2"/>
</dbReference>
<feature type="region of interest" description="Disordered" evidence="5">
    <location>
        <begin position="543"/>
        <end position="570"/>
    </location>
</feature>
<evidence type="ECO:0000313" key="9">
    <source>
        <dbReference type="Proteomes" id="UP000094526"/>
    </source>
</evidence>
<dbReference type="PANTHER" id="PTHR23501">
    <property type="entry name" value="MAJOR FACILITATOR SUPERFAMILY"/>
    <property type="match status" value="1"/>
</dbReference>
<dbReference type="OrthoDB" id="6770063at2759"/>
<dbReference type="InterPro" id="IPR036259">
    <property type="entry name" value="MFS_trans_sf"/>
</dbReference>
<feature type="transmembrane region" description="Helical" evidence="6">
    <location>
        <begin position="515"/>
        <end position="535"/>
    </location>
</feature>
<reference evidence="9" key="1">
    <citation type="submission" date="2015-07" db="EMBL/GenBank/DDBJ databases">
        <authorList>
            <person name="Teixeira M.M."/>
            <person name="Souza R.C."/>
            <person name="Almeida L.G."/>
            <person name="Vicente V.A."/>
            <person name="de Hoog S."/>
            <person name="Bocca A.L."/>
            <person name="de Almeida S.R."/>
            <person name="Vasconcelos A.T."/>
            <person name="Felipe M.S."/>
        </authorList>
    </citation>
    <scope>NUCLEOTIDE SEQUENCE [LARGE SCALE GENOMIC DNA]</scope>
    <source>
        <strain evidence="9">KSF</strain>
    </source>
</reference>
<organism evidence="8 9">
    <name type="scientific">Cladophialophora carrionii</name>
    <dbReference type="NCBI Taxonomy" id="86049"/>
    <lineage>
        <taxon>Eukaryota</taxon>
        <taxon>Fungi</taxon>
        <taxon>Dikarya</taxon>
        <taxon>Ascomycota</taxon>
        <taxon>Pezizomycotina</taxon>
        <taxon>Eurotiomycetes</taxon>
        <taxon>Chaetothyriomycetidae</taxon>
        <taxon>Chaetothyriales</taxon>
        <taxon>Herpotrichiellaceae</taxon>
        <taxon>Cladophialophora</taxon>
    </lineage>
</organism>
<keyword evidence="3 6" id="KW-1133">Transmembrane helix</keyword>
<dbReference type="EMBL" id="LGRB01000022">
    <property type="protein sequence ID" value="OCT44049.1"/>
    <property type="molecule type" value="Genomic_DNA"/>
</dbReference>
<evidence type="ECO:0000256" key="3">
    <source>
        <dbReference type="ARBA" id="ARBA00022989"/>
    </source>
</evidence>
<dbReference type="GO" id="GO:0022857">
    <property type="term" value="F:transmembrane transporter activity"/>
    <property type="evidence" value="ECO:0007669"/>
    <property type="project" value="InterPro"/>
</dbReference>
<dbReference type="InterPro" id="IPR020846">
    <property type="entry name" value="MFS_dom"/>
</dbReference>